<feature type="region of interest" description="Disordered" evidence="1">
    <location>
        <begin position="121"/>
        <end position="145"/>
    </location>
</feature>
<reference evidence="2 3" key="1">
    <citation type="submission" date="2017-08" db="EMBL/GenBank/DDBJ databases">
        <title>Mesorhizobium wenxinae sp. nov., a novel rhizobial species isolated from root nodules of chickpea (Cicer arietinum L.).</title>
        <authorList>
            <person name="Zhang J."/>
        </authorList>
    </citation>
    <scope>NUCLEOTIDE SEQUENCE [LARGE SCALE GENOMIC DNA]</scope>
    <source>
        <strain evidence="3">WYCCWR 10019</strain>
    </source>
</reference>
<dbReference type="OrthoDB" id="9778912at2"/>
<dbReference type="AlphaFoldDB" id="A0A271KK37"/>
<comment type="caution">
    <text evidence="2">The sequence shown here is derived from an EMBL/GenBank/DDBJ whole genome shotgun (WGS) entry which is preliminary data.</text>
</comment>
<dbReference type="Pfam" id="PF03060">
    <property type="entry name" value="NMO"/>
    <property type="match status" value="1"/>
</dbReference>
<proteinExistence type="predicted"/>
<keyword evidence="3" id="KW-1185">Reference proteome</keyword>
<evidence type="ECO:0000313" key="3">
    <source>
        <dbReference type="Proteomes" id="UP000215931"/>
    </source>
</evidence>
<evidence type="ECO:0000256" key="1">
    <source>
        <dbReference type="SAM" id="MobiDB-lite"/>
    </source>
</evidence>
<organism evidence="2 3">
    <name type="scientific">Mesorhizobium wenxiniae</name>
    <dbReference type="NCBI Taxonomy" id="2014805"/>
    <lineage>
        <taxon>Bacteria</taxon>
        <taxon>Pseudomonadati</taxon>
        <taxon>Pseudomonadota</taxon>
        <taxon>Alphaproteobacteria</taxon>
        <taxon>Hyphomicrobiales</taxon>
        <taxon>Phyllobacteriaceae</taxon>
        <taxon>Mesorhizobium</taxon>
    </lineage>
</organism>
<dbReference type="Gene3D" id="3.20.20.70">
    <property type="entry name" value="Aldolase class I"/>
    <property type="match status" value="1"/>
</dbReference>
<protein>
    <submittedName>
        <fullName evidence="2">Uncharacterized protein</fullName>
    </submittedName>
</protein>
<dbReference type="PANTHER" id="PTHR32332:SF20">
    <property type="entry name" value="2-NITROPROPANE DIOXYGENASE-LIKE PROTEIN"/>
    <property type="match status" value="1"/>
</dbReference>
<accession>A0A271KK37</accession>
<gene>
    <name evidence="2" type="ORF">CIT31_15905</name>
</gene>
<dbReference type="PANTHER" id="PTHR32332">
    <property type="entry name" value="2-NITROPROPANE DIOXYGENASE"/>
    <property type="match status" value="1"/>
</dbReference>
<sequence>MCDLLGIEVPIVLAPIIAPVGAPAGPPLAAAVSEAGGLGTIALWLADLGALRSRMRDMKSLTSKPFAINLRLDLDPDARLDACLEEGVRIISMFWGDPSTLAPRAKAAGALLMQTVRSAEEARIAESEGGDSHPQKKQRSDSDDQHAGYLKQLRHGHPVGPITARCHIPAAAPVSRF</sequence>
<dbReference type="Proteomes" id="UP000215931">
    <property type="component" value="Unassembled WGS sequence"/>
</dbReference>
<name>A0A271KK37_9HYPH</name>
<dbReference type="EMBL" id="NPKH01000020">
    <property type="protein sequence ID" value="PAP95467.1"/>
    <property type="molecule type" value="Genomic_DNA"/>
</dbReference>
<dbReference type="SUPFAM" id="SSF51412">
    <property type="entry name" value="Inosine monophosphate dehydrogenase (IMPDH)"/>
    <property type="match status" value="1"/>
</dbReference>
<dbReference type="InterPro" id="IPR013785">
    <property type="entry name" value="Aldolase_TIM"/>
</dbReference>
<evidence type="ECO:0000313" key="2">
    <source>
        <dbReference type="EMBL" id="PAP95467.1"/>
    </source>
</evidence>